<gene>
    <name evidence="2" type="ORF">PXEA_LOCUS37608</name>
</gene>
<feature type="region of interest" description="Disordered" evidence="1">
    <location>
        <begin position="64"/>
        <end position="141"/>
    </location>
</feature>
<accession>A0A448XSV4</accession>
<comment type="caution">
    <text evidence="2">The sequence shown here is derived from an EMBL/GenBank/DDBJ whole genome shotgun (WGS) entry which is preliminary data.</text>
</comment>
<dbReference type="AlphaFoldDB" id="A0A448XSV4"/>
<dbReference type="Proteomes" id="UP000784294">
    <property type="component" value="Unassembled WGS sequence"/>
</dbReference>
<reference evidence="2" key="1">
    <citation type="submission" date="2018-11" db="EMBL/GenBank/DDBJ databases">
        <authorList>
            <consortium name="Pathogen Informatics"/>
        </authorList>
    </citation>
    <scope>NUCLEOTIDE SEQUENCE</scope>
</reference>
<dbReference type="EMBL" id="CAAALY010291041">
    <property type="protein sequence ID" value="VEL44168.1"/>
    <property type="molecule type" value="Genomic_DNA"/>
</dbReference>
<evidence type="ECO:0000313" key="2">
    <source>
        <dbReference type="EMBL" id="VEL44168.1"/>
    </source>
</evidence>
<name>A0A448XSV4_9PLAT</name>
<evidence type="ECO:0000256" key="1">
    <source>
        <dbReference type="SAM" id="MobiDB-lite"/>
    </source>
</evidence>
<protein>
    <submittedName>
        <fullName evidence="2">Uncharacterized protein</fullName>
    </submittedName>
</protein>
<organism evidence="2 3">
    <name type="scientific">Protopolystoma xenopodis</name>
    <dbReference type="NCBI Taxonomy" id="117903"/>
    <lineage>
        <taxon>Eukaryota</taxon>
        <taxon>Metazoa</taxon>
        <taxon>Spiralia</taxon>
        <taxon>Lophotrochozoa</taxon>
        <taxon>Platyhelminthes</taxon>
        <taxon>Monogenea</taxon>
        <taxon>Polyopisthocotylea</taxon>
        <taxon>Polystomatidea</taxon>
        <taxon>Polystomatidae</taxon>
        <taxon>Protopolystoma</taxon>
    </lineage>
</organism>
<proteinExistence type="predicted"/>
<sequence length="141" mass="15438">MTELMLHGSHDVAFCEQTRRKKTCSGLTSTWTEVETRFCLTRSSPGHLIGRSRGLWRVCAKPPTEHAGSASTLGCTGRAKQRHPGQSTNRARPPVGLSHPEGNGTRLGCRLNGVKSRPLPLRPHRLNASSPPTDSLLISHW</sequence>
<evidence type="ECO:0000313" key="3">
    <source>
        <dbReference type="Proteomes" id="UP000784294"/>
    </source>
</evidence>
<keyword evidence="3" id="KW-1185">Reference proteome</keyword>